<keyword evidence="4 5" id="KW-0472">Membrane</keyword>
<proteinExistence type="predicted"/>
<reference evidence="7 8" key="1">
    <citation type="journal article" date="2018" name="ISME J.">
        <title>A methanotrophic archaeon couples anaerobic oxidation of methane to Fe(III) reduction.</title>
        <authorList>
            <person name="Cai C."/>
            <person name="Leu A.O."/>
            <person name="Xie G.J."/>
            <person name="Guo J."/>
            <person name="Feng Y."/>
            <person name="Zhao J.X."/>
            <person name="Tyson G.W."/>
            <person name="Yuan Z."/>
            <person name="Hu S."/>
        </authorList>
    </citation>
    <scope>NUCLEOTIDE SEQUENCE [LARGE SCALE GENOMIC DNA]</scope>
    <source>
        <strain evidence="7">FeB_12</strain>
    </source>
</reference>
<dbReference type="Gene3D" id="3.40.50.410">
    <property type="entry name" value="von Willebrand factor, type A domain"/>
    <property type="match status" value="1"/>
</dbReference>
<evidence type="ECO:0000313" key="8">
    <source>
        <dbReference type="Proteomes" id="UP000250918"/>
    </source>
</evidence>
<dbReference type="Pfam" id="PF00092">
    <property type="entry name" value="VWA"/>
    <property type="match status" value="1"/>
</dbReference>
<evidence type="ECO:0000313" key="7">
    <source>
        <dbReference type="EMBL" id="PWB72263.1"/>
    </source>
</evidence>
<dbReference type="PROSITE" id="PS50234">
    <property type="entry name" value="VWFA"/>
    <property type="match status" value="1"/>
</dbReference>
<evidence type="ECO:0000256" key="5">
    <source>
        <dbReference type="SAM" id="Phobius"/>
    </source>
</evidence>
<evidence type="ECO:0000256" key="3">
    <source>
        <dbReference type="ARBA" id="ARBA00022989"/>
    </source>
</evidence>
<keyword evidence="3 5" id="KW-1133">Transmembrane helix</keyword>
<evidence type="ECO:0000256" key="4">
    <source>
        <dbReference type="ARBA" id="ARBA00023136"/>
    </source>
</evidence>
<comment type="caution">
    <text evidence="7">The sequence shown here is derived from an EMBL/GenBank/DDBJ whole genome shotgun (WGS) entry which is preliminary data.</text>
</comment>
<dbReference type="InterPro" id="IPR002035">
    <property type="entry name" value="VWF_A"/>
</dbReference>
<feature type="transmembrane region" description="Helical" evidence="5">
    <location>
        <begin position="6"/>
        <end position="27"/>
    </location>
</feature>
<protein>
    <recommendedName>
        <fullName evidence="6">VWFA domain-containing protein</fullName>
    </recommendedName>
</protein>
<dbReference type="SMART" id="SM00327">
    <property type="entry name" value="VWA"/>
    <property type="match status" value="1"/>
</dbReference>
<feature type="domain" description="VWFA" evidence="6">
    <location>
        <begin position="90"/>
        <end position="290"/>
    </location>
</feature>
<dbReference type="EMBL" id="PQAP01000092">
    <property type="protein sequence ID" value="PWB72263.1"/>
    <property type="molecule type" value="Genomic_DNA"/>
</dbReference>
<keyword evidence="1" id="KW-1003">Cell membrane</keyword>
<organism evidence="7 8">
    <name type="scientific">candidate division GN15 bacterium</name>
    <dbReference type="NCBI Taxonomy" id="2072418"/>
    <lineage>
        <taxon>Bacteria</taxon>
        <taxon>candidate division GN15</taxon>
    </lineage>
</organism>
<dbReference type="AlphaFoldDB" id="A0A855X0H6"/>
<evidence type="ECO:0000259" key="6">
    <source>
        <dbReference type="PROSITE" id="PS50234"/>
    </source>
</evidence>
<dbReference type="PANTHER" id="PTHR22550">
    <property type="entry name" value="SPORE GERMINATION PROTEIN"/>
    <property type="match status" value="1"/>
</dbReference>
<gene>
    <name evidence="7" type="ORF">C3F09_06910</name>
</gene>
<feature type="transmembrane region" description="Helical" evidence="5">
    <location>
        <begin position="58"/>
        <end position="77"/>
    </location>
</feature>
<name>A0A855X0H6_9BACT</name>
<dbReference type="InterPro" id="IPR050768">
    <property type="entry name" value="UPF0353/GerABKA_families"/>
</dbReference>
<sequence length="340" mass="37508">MRFAEPINFYLLIAVLALGLFMLWAIARKKRLLGRFGDLPLLLRTAPYISFARQRTKALLLVIALALAVSAVARLQFGTHLELLKREGIDMIVALDVSNSMLAQDMKPNRLEKAKQELRSIIDRLQGDRIGLIAFAGEAFIQCPLTLDYGAARILLTAMDNTSVSVQGTSIASAITEAEKAFDQREKKHKVLVLLTDGEDLAGGAEKAAEEARNDGIKIYTIGIGNPAGEPIPMLDQSGNRVGFKKDESGQVIVSKLDEETLQKISLVTGGKYYNASAGEMELDKIFDEIGRMEKKELEGTLVTKYDDRFQWPLLLAIFVIVLEFFVPEKKKPAPGVNNA</sequence>
<accession>A0A855X0H6</accession>
<dbReference type="SUPFAM" id="SSF53300">
    <property type="entry name" value="vWA-like"/>
    <property type="match status" value="1"/>
</dbReference>
<evidence type="ECO:0000256" key="2">
    <source>
        <dbReference type="ARBA" id="ARBA00022692"/>
    </source>
</evidence>
<dbReference type="Proteomes" id="UP000250918">
    <property type="component" value="Unassembled WGS sequence"/>
</dbReference>
<keyword evidence="2 5" id="KW-0812">Transmembrane</keyword>
<dbReference type="PANTHER" id="PTHR22550:SF5">
    <property type="entry name" value="LEUCINE ZIPPER PROTEIN 4"/>
    <property type="match status" value="1"/>
</dbReference>
<evidence type="ECO:0000256" key="1">
    <source>
        <dbReference type="ARBA" id="ARBA00022475"/>
    </source>
</evidence>
<dbReference type="InterPro" id="IPR036465">
    <property type="entry name" value="vWFA_dom_sf"/>
</dbReference>